<dbReference type="OrthoDB" id="5420204at2"/>
<protein>
    <submittedName>
        <fullName evidence="1">Uncharacterized protein</fullName>
    </submittedName>
</protein>
<sequence>MIFYDTIYRLNAQDKKASEAPENPSCAWRLRVIDFAAGAPDVVFLRPFIAVTFPLHKRIFPKSCLECMGEKIFSELMLSIPHLIWLECFPDLPEKMYTARFRQKSAGETDLLYTVTWRASLPNEIDAIRHFIPEITDVLSCVLSY</sequence>
<reference evidence="2" key="2">
    <citation type="submission" date="2019-01" db="EMBL/GenBank/DDBJ databases">
        <title>Genome sequence of Desulfonema ishimotonii strain Tokyo 01.</title>
        <authorList>
            <person name="Fukui M."/>
        </authorList>
    </citation>
    <scope>NUCLEOTIDE SEQUENCE [LARGE SCALE GENOMIC DNA]</scope>
    <source>
        <strain evidence="2">Tokyo 01</strain>
    </source>
</reference>
<evidence type="ECO:0000313" key="2">
    <source>
        <dbReference type="Proteomes" id="UP000288096"/>
    </source>
</evidence>
<accession>A0A401FRT6</accession>
<gene>
    <name evidence="1" type="ORF">DENIS_0604</name>
</gene>
<proteinExistence type="predicted"/>
<name>A0A401FRT6_9BACT</name>
<dbReference type="Proteomes" id="UP000288096">
    <property type="component" value="Unassembled WGS sequence"/>
</dbReference>
<dbReference type="RefSeq" id="WP_124327159.1">
    <property type="nucleotide sequence ID" value="NZ_BEXT01000001.1"/>
</dbReference>
<comment type="caution">
    <text evidence="1">The sequence shown here is derived from an EMBL/GenBank/DDBJ whole genome shotgun (WGS) entry which is preliminary data.</text>
</comment>
<reference evidence="2" key="1">
    <citation type="submission" date="2017-11" db="EMBL/GenBank/DDBJ databases">
        <authorList>
            <person name="Watanabe M."/>
            <person name="Kojima H."/>
        </authorList>
    </citation>
    <scope>NUCLEOTIDE SEQUENCE [LARGE SCALE GENOMIC DNA]</scope>
    <source>
        <strain evidence="2">Tokyo 01</strain>
    </source>
</reference>
<evidence type="ECO:0000313" key="1">
    <source>
        <dbReference type="EMBL" id="GBC59663.1"/>
    </source>
</evidence>
<dbReference type="EMBL" id="BEXT01000001">
    <property type="protein sequence ID" value="GBC59663.1"/>
    <property type="molecule type" value="Genomic_DNA"/>
</dbReference>
<organism evidence="1 2">
    <name type="scientific">Desulfonema ishimotonii</name>
    <dbReference type="NCBI Taxonomy" id="45657"/>
    <lineage>
        <taxon>Bacteria</taxon>
        <taxon>Pseudomonadati</taxon>
        <taxon>Thermodesulfobacteriota</taxon>
        <taxon>Desulfobacteria</taxon>
        <taxon>Desulfobacterales</taxon>
        <taxon>Desulfococcaceae</taxon>
        <taxon>Desulfonema</taxon>
    </lineage>
</organism>
<keyword evidence="2" id="KW-1185">Reference proteome</keyword>
<dbReference type="AlphaFoldDB" id="A0A401FRT6"/>